<dbReference type="InterPro" id="IPR048328">
    <property type="entry name" value="Dyp_perox_C"/>
</dbReference>
<evidence type="ECO:0000313" key="12">
    <source>
        <dbReference type="Proteomes" id="UP000185479"/>
    </source>
</evidence>
<accession>A0A1L7CMC9</accession>
<evidence type="ECO:0000256" key="4">
    <source>
        <dbReference type="ARBA" id="ARBA00022723"/>
    </source>
</evidence>
<organism evidence="11 12">
    <name type="scientific">Corynebacterium flavescens</name>
    <dbReference type="NCBI Taxonomy" id="28028"/>
    <lineage>
        <taxon>Bacteria</taxon>
        <taxon>Bacillati</taxon>
        <taxon>Actinomycetota</taxon>
        <taxon>Actinomycetes</taxon>
        <taxon>Mycobacteriales</taxon>
        <taxon>Corynebacteriaceae</taxon>
        <taxon>Corynebacterium</taxon>
    </lineage>
</organism>
<reference evidence="11 12" key="1">
    <citation type="submission" date="2014-08" db="EMBL/GenBank/DDBJ databases">
        <title>Complete genome sequence of Corynebacterium flavescens OJ8(T)(=DSM 20296(T)), isolated from cheese.</title>
        <authorList>
            <person name="Ruckert C."/>
            <person name="Albersmeier A."/>
            <person name="Winkler A."/>
            <person name="Kalinowski J."/>
        </authorList>
    </citation>
    <scope>NUCLEOTIDE SEQUENCE [LARGE SCALE GENOMIC DNA]</scope>
    <source>
        <strain evidence="11 12">OJ8</strain>
    </source>
</reference>
<dbReference type="NCBIfam" id="TIGR01413">
    <property type="entry name" value="Dyp_perox_fam"/>
    <property type="match status" value="1"/>
</dbReference>
<dbReference type="GO" id="GO:0020037">
    <property type="term" value="F:heme binding"/>
    <property type="evidence" value="ECO:0007669"/>
    <property type="project" value="InterPro"/>
</dbReference>
<sequence>MTGVSRRGFLVGATGVGIGAGAVALAGCSSTEESLKHSGGTASNTGHTAELVDAIVAFDGPHQAGIATSAQAHLNMVGFNLKSGVAKQDLANLLRLWTADARALCTAETPLGSLEPEMSVSPANLTVTCGLGRPIFERIGVAPPNWLRDIKAFEHDKLDPAWGQSDLVLQICSDDPVVASHCLRHMVRSGSDYAEVKWLQQGFSHAHGNYQPGETARNLFGQVDGTINPRTDEEFDAQVWIDEGPQWGQGGSAMVVRRVRMNLDTWEELDRASREHSVGRKLSNGAPLTGEEEHDVADFSATDKYGLPVIDKNSHMARATAPADHPEQKILRRPYNYELPPDPRTPDQLSNAGQIFVCYQKDPSLQFEPIQQRLDEADLLNEWLTHEGSAVYFCPPGTHAGSGEGDSWWAQSLLEQAGL</sequence>
<dbReference type="PROSITE" id="PS51318">
    <property type="entry name" value="TAT"/>
    <property type="match status" value="1"/>
</dbReference>
<dbReference type="Proteomes" id="UP000185479">
    <property type="component" value="Chromosome"/>
</dbReference>
<keyword evidence="3" id="KW-0349">Heme</keyword>
<evidence type="ECO:0000256" key="7">
    <source>
        <dbReference type="ARBA" id="ARBA00023004"/>
    </source>
</evidence>
<evidence type="ECO:0000256" key="5">
    <source>
        <dbReference type="ARBA" id="ARBA00022729"/>
    </source>
</evidence>
<feature type="domain" description="Dyp-type peroxidase N-terminal" evidence="9">
    <location>
        <begin position="63"/>
        <end position="203"/>
    </location>
</feature>
<dbReference type="EMBL" id="CP009246">
    <property type="protein sequence ID" value="APT86969.1"/>
    <property type="molecule type" value="Genomic_DNA"/>
</dbReference>
<dbReference type="InterPro" id="IPR048327">
    <property type="entry name" value="Dyp_perox_N"/>
</dbReference>
<evidence type="ECO:0000256" key="6">
    <source>
        <dbReference type="ARBA" id="ARBA00023002"/>
    </source>
</evidence>
<evidence type="ECO:0000259" key="9">
    <source>
        <dbReference type="Pfam" id="PF04261"/>
    </source>
</evidence>
<evidence type="ECO:0000313" key="11">
    <source>
        <dbReference type="EMBL" id="APT86969.1"/>
    </source>
</evidence>
<dbReference type="GO" id="GO:0004601">
    <property type="term" value="F:peroxidase activity"/>
    <property type="evidence" value="ECO:0007669"/>
    <property type="project" value="UniProtKB-KW"/>
</dbReference>
<dbReference type="KEGG" id="cfc:CFLV_07025"/>
<dbReference type="RefSeq" id="WP_075729922.1">
    <property type="nucleotide sequence ID" value="NZ_BJNB01000002.1"/>
</dbReference>
<dbReference type="AlphaFoldDB" id="A0A1L7CMC9"/>
<keyword evidence="4" id="KW-0479">Metal-binding</keyword>
<dbReference type="SUPFAM" id="SSF54909">
    <property type="entry name" value="Dimeric alpha+beta barrel"/>
    <property type="match status" value="1"/>
</dbReference>
<dbReference type="GO" id="GO:0046872">
    <property type="term" value="F:metal ion binding"/>
    <property type="evidence" value="ECO:0007669"/>
    <property type="project" value="UniProtKB-KW"/>
</dbReference>
<comment type="cofactor">
    <cofactor evidence="1">
        <name>heme b</name>
        <dbReference type="ChEBI" id="CHEBI:60344"/>
    </cofactor>
</comment>
<keyword evidence="12" id="KW-1185">Reference proteome</keyword>
<comment type="similarity">
    <text evidence="8">Belongs to the DyP-type peroxidase family.</text>
</comment>
<dbReference type="PANTHER" id="PTHR30521">
    <property type="entry name" value="DEFERROCHELATASE/PEROXIDASE"/>
    <property type="match status" value="1"/>
</dbReference>
<dbReference type="Pfam" id="PF20628">
    <property type="entry name" value="Dyp_perox_C"/>
    <property type="match status" value="1"/>
</dbReference>
<dbReference type="InterPro" id="IPR006314">
    <property type="entry name" value="Dyp_peroxidase"/>
</dbReference>
<protein>
    <submittedName>
        <fullName evidence="11">Peroxidase</fullName>
    </submittedName>
</protein>
<evidence type="ECO:0000259" key="10">
    <source>
        <dbReference type="Pfam" id="PF20628"/>
    </source>
</evidence>
<evidence type="ECO:0000256" key="3">
    <source>
        <dbReference type="ARBA" id="ARBA00022617"/>
    </source>
</evidence>
<keyword evidence="5" id="KW-0732">Signal</keyword>
<dbReference type="InterPro" id="IPR011008">
    <property type="entry name" value="Dimeric_a/b-barrel"/>
</dbReference>
<dbReference type="Pfam" id="PF04261">
    <property type="entry name" value="Dyp_perox_N"/>
    <property type="match status" value="1"/>
</dbReference>
<dbReference type="GO" id="GO:0005829">
    <property type="term" value="C:cytosol"/>
    <property type="evidence" value="ECO:0007669"/>
    <property type="project" value="TreeGrafter"/>
</dbReference>
<gene>
    <name evidence="11" type="ORF">CFLV_07025</name>
</gene>
<dbReference type="STRING" id="28028.CFLV_07025"/>
<keyword evidence="6" id="KW-0560">Oxidoreductase</keyword>
<evidence type="ECO:0000256" key="1">
    <source>
        <dbReference type="ARBA" id="ARBA00001970"/>
    </source>
</evidence>
<dbReference type="GeneID" id="82880468"/>
<proteinExistence type="inferred from homology"/>
<dbReference type="PROSITE" id="PS51404">
    <property type="entry name" value="DYP_PEROXIDASE"/>
    <property type="match status" value="1"/>
</dbReference>
<keyword evidence="2 11" id="KW-0575">Peroxidase</keyword>
<keyword evidence="7" id="KW-0408">Iron</keyword>
<name>A0A1L7CMC9_CORFL</name>
<feature type="domain" description="Dyp-type peroxidase C-terminal" evidence="10">
    <location>
        <begin position="215"/>
        <end position="398"/>
    </location>
</feature>
<evidence type="ECO:0000256" key="8">
    <source>
        <dbReference type="ARBA" id="ARBA00025737"/>
    </source>
</evidence>
<dbReference type="PANTHER" id="PTHR30521:SF4">
    <property type="entry name" value="DEFERROCHELATASE"/>
    <property type="match status" value="1"/>
</dbReference>
<dbReference type="PROSITE" id="PS51257">
    <property type="entry name" value="PROKAR_LIPOPROTEIN"/>
    <property type="match status" value="1"/>
</dbReference>
<evidence type="ECO:0000256" key="2">
    <source>
        <dbReference type="ARBA" id="ARBA00022559"/>
    </source>
</evidence>
<dbReference type="InterPro" id="IPR006311">
    <property type="entry name" value="TAT_signal"/>
</dbReference>
<dbReference type="OrthoDB" id="9781066at2"/>